<dbReference type="InterPro" id="IPR011049">
    <property type="entry name" value="Serralysin-like_metalloprot_C"/>
</dbReference>
<dbReference type="Gene3D" id="1.10.3130.20">
    <property type="entry name" value="Phycobilisome linker domain"/>
    <property type="match status" value="1"/>
</dbReference>
<organism evidence="9 12">
    <name type="scientific">Pseudoduganella umbonata</name>
    <dbReference type="NCBI Taxonomy" id="864828"/>
    <lineage>
        <taxon>Bacteria</taxon>
        <taxon>Pseudomonadati</taxon>
        <taxon>Pseudomonadota</taxon>
        <taxon>Betaproteobacteria</taxon>
        <taxon>Burkholderiales</taxon>
        <taxon>Oxalobacteraceae</taxon>
        <taxon>Telluria group</taxon>
        <taxon>Pseudoduganella</taxon>
    </lineage>
</organism>
<reference evidence="10 11" key="1">
    <citation type="submission" date="2019-05" db="EMBL/GenBank/DDBJ databases">
        <title>Draft Genome Sequences of Six Type Strains of the Genus Massilia.</title>
        <authorList>
            <person name="Miess H."/>
            <person name="Frediansyhah A."/>
            <person name="Gross H."/>
        </authorList>
    </citation>
    <scope>NUCLEOTIDE SEQUENCE [LARGE SCALE GENOMIC DNA]</scope>
    <source>
        <strain evidence="10 11">DSMZ 26121</strain>
    </source>
</reference>
<evidence type="ECO:0000256" key="6">
    <source>
        <dbReference type="ARBA" id="ARBA00022801"/>
    </source>
</evidence>
<evidence type="ECO:0000256" key="3">
    <source>
        <dbReference type="ARBA" id="ARBA00022670"/>
    </source>
</evidence>
<dbReference type="GO" id="GO:0031012">
    <property type="term" value="C:extracellular matrix"/>
    <property type="evidence" value="ECO:0007669"/>
    <property type="project" value="InterPro"/>
</dbReference>
<dbReference type="Gene3D" id="3.40.390.10">
    <property type="entry name" value="Collagenase (Catalytic Domain)"/>
    <property type="match status" value="1"/>
</dbReference>
<keyword evidence="11" id="KW-1185">Reference proteome</keyword>
<evidence type="ECO:0000256" key="2">
    <source>
        <dbReference type="ARBA" id="ARBA00022525"/>
    </source>
</evidence>
<dbReference type="InterPro" id="IPR025282">
    <property type="entry name" value="DUF4214"/>
</dbReference>
<dbReference type="SUPFAM" id="SSF55486">
    <property type="entry name" value="Metalloproteases ('zincins'), catalytic domain"/>
    <property type="match status" value="1"/>
</dbReference>
<dbReference type="SUPFAM" id="SSF51120">
    <property type="entry name" value="beta-Roll"/>
    <property type="match status" value="1"/>
</dbReference>
<evidence type="ECO:0000313" key="10">
    <source>
        <dbReference type="EMBL" id="QCP09793.1"/>
    </source>
</evidence>
<keyword evidence="2" id="KW-0964">Secreted</keyword>
<evidence type="ECO:0000259" key="8">
    <source>
        <dbReference type="SMART" id="SM00235"/>
    </source>
</evidence>
<dbReference type="InterPro" id="IPR034033">
    <property type="entry name" value="Serralysin-like"/>
</dbReference>
<dbReference type="RefSeq" id="WP_137312679.1">
    <property type="nucleotide sequence ID" value="NZ_CP040017.1"/>
</dbReference>
<evidence type="ECO:0000313" key="12">
    <source>
        <dbReference type="Proteomes" id="UP000584325"/>
    </source>
</evidence>
<dbReference type="GO" id="GO:0008270">
    <property type="term" value="F:zinc ion binding"/>
    <property type="evidence" value="ECO:0007669"/>
    <property type="project" value="InterPro"/>
</dbReference>
<keyword evidence="4" id="KW-0479">Metal-binding</keyword>
<dbReference type="Proteomes" id="UP000584325">
    <property type="component" value="Unassembled WGS sequence"/>
</dbReference>
<dbReference type="EMBL" id="CP040017">
    <property type="protein sequence ID" value="QCP09793.1"/>
    <property type="molecule type" value="Genomic_DNA"/>
</dbReference>
<dbReference type="GO" id="GO:0004222">
    <property type="term" value="F:metalloendopeptidase activity"/>
    <property type="evidence" value="ECO:0007669"/>
    <property type="project" value="InterPro"/>
</dbReference>
<protein>
    <submittedName>
        <fullName evidence="10">DUF4214 domain-containing protein</fullName>
    </submittedName>
    <submittedName>
        <fullName evidence="9">Putative Zn-dependent protease</fullName>
    </submittedName>
</protein>
<dbReference type="SMART" id="SM00235">
    <property type="entry name" value="ZnMc"/>
    <property type="match status" value="1"/>
</dbReference>
<dbReference type="GO" id="GO:0006508">
    <property type="term" value="P:proteolysis"/>
    <property type="evidence" value="ECO:0007669"/>
    <property type="project" value="UniProtKB-KW"/>
</dbReference>
<dbReference type="PRINTS" id="PR00313">
    <property type="entry name" value="CABNDNGRPT"/>
</dbReference>
<dbReference type="AlphaFoldDB" id="A0A4P8HJM1"/>
<dbReference type="GO" id="GO:0005615">
    <property type="term" value="C:extracellular space"/>
    <property type="evidence" value="ECO:0007669"/>
    <property type="project" value="InterPro"/>
</dbReference>
<keyword evidence="7" id="KW-0862">Zinc</keyword>
<evidence type="ECO:0000256" key="4">
    <source>
        <dbReference type="ARBA" id="ARBA00022723"/>
    </source>
</evidence>
<name>A0A4P8HJM1_9BURK</name>
<dbReference type="InterPro" id="IPR006026">
    <property type="entry name" value="Peptidase_Metallo"/>
</dbReference>
<evidence type="ECO:0000256" key="7">
    <source>
        <dbReference type="ARBA" id="ARBA00022833"/>
    </source>
</evidence>
<gene>
    <name evidence="10" type="ORF">FCL38_04690</name>
    <name evidence="9" type="ORF">FHS02_000537</name>
</gene>
<dbReference type="InterPro" id="IPR001818">
    <property type="entry name" value="Pept_M10_metallopeptidase"/>
</dbReference>
<dbReference type="EMBL" id="JACHXS010000001">
    <property type="protein sequence ID" value="MBB3219750.1"/>
    <property type="molecule type" value="Genomic_DNA"/>
</dbReference>
<dbReference type="InterPro" id="IPR013858">
    <property type="entry name" value="Peptidase_M10B_C"/>
</dbReference>
<dbReference type="GO" id="GO:0005509">
    <property type="term" value="F:calcium ion binding"/>
    <property type="evidence" value="ECO:0007669"/>
    <property type="project" value="InterPro"/>
</dbReference>
<keyword evidence="6" id="KW-0378">Hydrolase</keyword>
<dbReference type="Pfam" id="PF00413">
    <property type="entry name" value="Peptidase_M10"/>
    <property type="match status" value="1"/>
</dbReference>
<dbReference type="Pfam" id="PF08548">
    <property type="entry name" value="Peptidase_M10_C"/>
    <property type="match status" value="1"/>
</dbReference>
<dbReference type="InterPro" id="IPR024079">
    <property type="entry name" value="MetalloPept_cat_dom_sf"/>
</dbReference>
<dbReference type="Gene3D" id="2.150.10.10">
    <property type="entry name" value="Serralysin-like metalloprotease, C-terminal"/>
    <property type="match status" value="1"/>
</dbReference>
<evidence type="ECO:0000256" key="1">
    <source>
        <dbReference type="ARBA" id="ARBA00004613"/>
    </source>
</evidence>
<keyword evidence="3 9" id="KW-0645">Protease</keyword>
<proteinExistence type="predicted"/>
<dbReference type="Proteomes" id="UP000298763">
    <property type="component" value="Chromosome"/>
</dbReference>
<evidence type="ECO:0000256" key="5">
    <source>
        <dbReference type="ARBA" id="ARBA00022737"/>
    </source>
</evidence>
<dbReference type="Pfam" id="PF13946">
    <property type="entry name" value="DUF4214"/>
    <property type="match status" value="1"/>
</dbReference>
<evidence type="ECO:0000313" key="11">
    <source>
        <dbReference type="Proteomes" id="UP000298763"/>
    </source>
</evidence>
<reference evidence="9 12" key="2">
    <citation type="submission" date="2020-08" db="EMBL/GenBank/DDBJ databases">
        <title>Genomic Encyclopedia of Type Strains, Phase III (KMG-III): the genomes of soil and plant-associated and newly described type strains.</title>
        <authorList>
            <person name="Whitman W."/>
        </authorList>
    </citation>
    <scope>NUCLEOTIDE SEQUENCE [LARGE SCALE GENOMIC DNA]</scope>
    <source>
        <strain evidence="9 12">CECT 7753</strain>
    </source>
</reference>
<sequence length="573" mass="59984">MSLITGNNAIDALVYSSWNIAPQTPVTLTYSFLTRAPLEATSDDRAGFKAMSTAQQVAVREALGQWAAVANITFAEVSADTGQLQFGTNTQSDSSAYAYLPDTGVRSVQMYVNNASDTPYNSVFTAGTYGPTVLIHEIGHMLGLKHPGNYNSSGGGADGPFLPAATDNGDYTQMSYNDPSSYAINRTFATTAMLYDIQAIQYLYGANMSYHAGNDSYRLASGTPPMCIWDAGGTDTLDFSACTGTSVINLNAGTFSETARGLNNVSIAYGVTIESAIGGSGGTTFYANGNGNRLTGGAGADTFNQGTGNDTIAGGEGQDAVVFTKNFASYVVLREGDTLTVKGDGADVLTGIESLRFADRTVAADSIAQLAQQVGTAGNDVITAVAGAARIDGGGGVDVVLYAGNRSTYQIAANADGYTVLEKATGIADILTGVERVEFADASGVALDVRAAAGQIYRLYETAFNRTPDNGGMAFWLDALDAGMTLQQAAQRFTLSPEYQVLYGQNDNAAFVAQLYVNALGRSYEEAGLKYHVAALENGATRGQIVTGFSESPELQLRLIGAMQDGIEYQVLG</sequence>
<accession>A0A4P8HJM1</accession>
<evidence type="ECO:0000313" key="9">
    <source>
        <dbReference type="EMBL" id="MBB3219750.1"/>
    </source>
</evidence>
<keyword evidence="5" id="KW-0677">Repeat</keyword>
<dbReference type="OrthoDB" id="480426at2"/>
<dbReference type="CDD" id="cd04277">
    <property type="entry name" value="ZnMc_serralysin_like"/>
    <property type="match status" value="1"/>
</dbReference>
<dbReference type="InterPro" id="IPR038255">
    <property type="entry name" value="PBS_linker_sf"/>
</dbReference>
<comment type="subcellular location">
    <subcellularLocation>
        <location evidence="1">Secreted</location>
    </subcellularLocation>
</comment>
<feature type="domain" description="Peptidase metallopeptidase" evidence="8">
    <location>
        <begin position="26"/>
        <end position="206"/>
    </location>
</feature>